<feature type="transmembrane region" description="Helical" evidence="6">
    <location>
        <begin position="130"/>
        <end position="152"/>
    </location>
</feature>
<evidence type="ECO:0000256" key="3">
    <source>
        <dbReference type="ARBA" id="ARBA00022692"/>
    </source>
</evidence>
<dbReference type="GO" id="GO:0016020">
    <property type="term" value="C:membrane"/>
    <property type="evidence" value="ECO:0007669"/>
    <property type="project" value="UniProtKB-SubCell"/>
</dbReference>
<feature type="transmembrane region" description="Helical" evidence="6">
    <location>
        <begin position="90"/>
        <end position="118"/>
    </location>
</feature>
<dbReference type="GeneID" id="115378142"/>
<dbReference type="PANTHER" id="PTHR31548">
    <property type="entry name" value="CLARIN"/>
    <property type="match status" value="1"/>
</dbReference>
<evidence type="ECO:0000313" key="8">
    <source>
        <dbReference type="Proteomes" id="UP000472263"/>
    </source>
</evidence>
<dbReference type="InterPro" id="IPR026748">
    <property type="entry name" value="Clarin"/>
</dbReference>
<feature type="transmembrane region" description="Helical" evidence="6">
    <location>
        <begin position="184"/>
        <end position="206"/>
    </location>
</feature>
<dbReference type="PANTHER" id="PTHR31548:SF3">
    <property type="entry name" value="CLARIN-3"/>
    <property type="match status" value="1"/>
</dbReference>
<feature type="transmembrane region" description="Helical" evidence="6">
    <location>
        <begin position="7"/>
        <end position="28"/>
    </location>
</feature>
<evidence type="ECO:0000256" key="5">
    <source>
        <dbReference type="ARBA" id="ARBA00023136"/>
    </source>
</evidence>
<evidence type="ECO:0000313" key="7">
    <source>
        <dbReference type="Ensembl" id="ENSMMDP00005055361.1"/>
    </source>
</evidence>
<dbReference type="GeneTree" id="ENSGT00850000132319"/>
<dbReference type="CTD" id="119467"/>
<dbReference type="RefSeq" id="XP_029934174.1">
    <property type="nucleotide sequence ID" value="XM_030078314.1"/>
</dbReference>
<accession>A0A668AZR8</accession>
<evidence type="ECO:0000256" key="2">
    <source>
        <dbReference type="ARBA" id="ARBA00005787"/>
    </source>
</evidence>
<dbReference type="GO" id="GO:0007605">
    <property type="term" value="P:sensory perception of sound"/>
    <property type="evidence" value="ECO:0007669"/>
    <property type="project" value="UniProtKB-ARBA"/>
</dbReference>
<gene>
    <name evidence="7" type="primary">CLRN3</name>
    <name evidence="7" type="synonym">clrn3</name>
</gene>
<comment type="similarity">
    <text evidence="2">Belongs to the clarin family.</text>
</comment>
<dbReference type="Proteomes" id="UP000472263">
    <property type="component" value="Chromosome 19"/>
</dbReference>
<organism evidence="7 8">
    <name type="scientific">Myripristis murdjan</name>
    <name type="common">pinecone soldierfish</name>
    <dbReference type="NCBI Taxonomy" id="586833"/>
    <lineage>
        <taxon>Eukaryota</taxon>
        <taxon>Metazoa</taxon>
        <taxon>Chordata</taxon>
        <taxon>Craniata</taxon>
        <taxon>Vertebrata</taxon>
        <taxon>Euteleostomi</taxon>
        <taxon>Actinopterygii</taxon>
        <taxon>Neopterygii</taxon>
        <taxon>Teleostei</taxon>
        <taxon>Neoteleostei</taxon>
        <taxon>Acanthomorphata</taxon>
        <taxon>Holocentriformes</taxon>
        <taxon>Holocentridae</taxon>
        <taxon>Myripristis</taxon>
    </lineage>
</organism>
<evidence type="ECO:0000256" key="4">
    <source>
        <dbReference type="ARBA" id="ARBA00022989"/>
    </source>
</evidence>
<dbReference type="FunCoup" id="A0A668AZR8">
    <property type="interactions" value="1397"/>
</dbReference>
<sequence>MPSRKKTLHFLSSALVTSVSVGILGYAMSTTWAAATMDCAPSGNVLFNGTAVIEFKLFNGSWNRINCPFFGRDEKFQVFPELAKVGGAPIVLHSLSVGLLVLCLLFSAVSILISLYNSVSNPYETYMGPVGFYASSSLSACLSLLVIMLFVVNINVTDMAEDLVKKFSQDNPVDLRNKSAEMQIGYYLVIPYMVLSLLSIALIYMYEHAAYTHKKEQQRPTEDAPKEIMMY</sequence>
<reference evidence="7" key="1">
    <citation type="submission" date="2019-06" db="EMBL/GenBank/DDBJ databases">
        <authorList>
            <consortium name="Wellcome Sanger Institute Data Sharing"/>
        </authorList>
    </citation>
    <scope>NUCLEOTIDE SEQUENCE [LARGE SCALE GENOMIC DNA]</scope>
</reference>
<reference evidence="7" key="3">
    <citation type="submission" date="2025-09" db="UniProtKB">
        <authorList>
            <consortium name="Ensembl"/>
        </authorList>
    </citation>
    <scope>IDENTIFICATION</scope>
</reference>
<reference evidence="7" key="2">
    <citation type="submission" date="2025-08" db="UniProtKB">
        <authorList>
            <consortium name="Ensembl"/>
        </authorList>
    </citation>
    <scope>IDENTIFICATION</scope>
</reference>
<dbReference type="Ensembl" id="ENSMMDT00005056417.1">
    <property type="protein sequence ID" value="ENSMMDP00005055361.1"/>
    <property type="gene ID" value="ENSMMDG00005024779.1"/>
</dbReference>
<keyword evidence="5 6" id="KW-0472">Membrane</keyword>
<evidence type="ECO:0000256" key="1">
    <source>
        <dbReference type="ARBA" id="ARBA00004141"/>
    </source>
</evidence>
<evidence type="ECO:0000256" key="6">
    <source>
        <dbReference type="SAM" id="Phobius"/>
    </source>
</evidence>
<keyword evidence="4 6" id="KW-1133">Transmembrane helix</keyword>
<dbReference type="Pfam" id="PF25807">
    <property type="entry name" value="Clarin-2"/>
    <property type="match status" value="1"/>
</dbReference>
<dbReference type="AlphaFoldDB" id="A0A668AZR8"/>
<keyword evidence="3 6" id="KW-0812">Transmembrane</keyword>
<protein>
    <submittedName>
        <fullName evidence="7">Clarin 3</fullName>
    </submittedName>
</protein>
<keyword evidence="8" id="KW-1185">Reference proteome</keyword>
<name>A0A668AZR8_9TELE</name>
<dbReference type="InParanoid" id="A0A668AZR8"/>
<dbReference type="OrthoDB" id="9450082at2759"/>
<comment type="subcellular location">
    <subcellularLocation>
        <location evidence="1">Membrane</location>
        <topology evidence="1">Multi-pass membrane protein</topology>
    </subcellularLocation>
</comment>
<proteinExistence type="inferred from homology"/>